<dbReference type="PROSITE" id="PS50005">
    <property type="entry name" value="TPR"/>
    <property type="match status" value="1"/>
</dbReference>
<dbReference type="InterPro" id="IPR012338">
    <property type="entry name" value="Beta-lactam/transpept-like"/>
</dbReference>
<dbReference type="PANTHER" id="PTHR46825">
    <property type="entry name" value="D-ALANYL-D-ALANINE-CARBOXYPEPTIDASE/ENDOPEPTIDASE AMPH"/>
    <property type="match status" value="1"/>
</dbReference>
<sequence>MYMKAYFSALLLAGSLAGHAQSGQQAARIKQVENSLIPYVPVQGFAAWKLPDRMRYHKVPGTSVAVIRNYAIDWTQSYGLADTTRRVAATDTTLYSAGSISKLVTAVIALQLVEAGKMQLDSPINLYLRSWKLAENDFTRAKPVTLRMLLSHTGGTSQTSYFGFTPDRTSLPTTVEILSGAPAAESRPVVVNSEPGKEFRYSGGGYMVVQLAITDLLQDDFATIAQRMVFDPLQMRHASFRQPLSASQAAMAAWGYSAAPWYKGMPYVYPQQAAAGLYSTATDLALLIIELQKCFAGKGTLLNAATVQQMFTPQATISTGAYREEMGLGAFLLEREDNQTAAGKYFEHQGANAGFIAYAMGSVEGGNGVVILMNTGDDFNGFGKELRRAVAQVYGWENFLPQAIRPVKKSQKELDVYTGRYRMGNDEVVYIRKEKDYLVENINEGPDIYCFPVGKDSIVFTDFNVKGWFGRDAAGKVVSLQSAYQDKPMAKMRADEFAPSELLRQKKYAAAKEAFGRLNLNEYQITYKAYELLNKKPFDPEAAKAMLELAIAQHPRSAIVRSRWGDYYRKLNDRVKALSEYQAAVSLDPSDEQAKEAIRALAQ</sequence>
<evidence type="ECO:0000256" key="2">
    <source>
        <dbReference type="SAM" id="SignalP"/>
    </source>
</evidence>
<organism evidence="4 5">
    <name type="scientific">Cnuella takakiae</name>
    <dbReference type="NCBI Taxonomy" id="1302690"/>
    <lineage>
        <taxon>Bacteria</taxon>
        <taxon>Pseudomonadati</taxon>
        <taxon>Bacteroidota</taxon>
        <taxon>Chitinophagia</taxon>
        <taxon>Chitinophagales</taxon>
        <taxon>Chitinophagaceae</taxon>
        <taxon>Cnuella</taxon>
    </lineage>
</organism>
<feature type="chain" id="PRO_5012477303" evidence="2">
    <location>
        <begin position="21"/>
        <end position="603"/>
    </location>
</feature>
<feature type="signal peptide" evidence="2">
    <location>
        <begin position="1"/>
        <end position="20"/>
    </location>
</feature>
<dbReference type="Pfam" id="PF00144">
    <property type="entry name" value="Beta-lactamase"/>
    <property type="match status" value="1"/>
</dbReference>
<dbReference type="InterPro" id="IPR011990">
    <property type="entry name" value="TPR-like_helical_dom_sf"/>
</dbReference>
<keyword evidence="1" id="KW-0802">TPR repeat</keyword>
<dbReference type="Gene3D" id="3.40.710.10">
    <property type="entry name" value="DD-peptidase/beta-lactamase superfamily"/>
    <property type="match status" value="1"/>
</dbReference>
<dbReference type="Gene3D" id="1.25.40.10">
    <property type="entry name" value="Tetratricopeptide repeat domain"/>
    <property type="match status" value="1"/>
</dbReference>
<name>A0A1M5GXV7_9BACT</name>
<dbReference type="InterPro" id="IPR050491">
    <property type="entry name" value="AmpC-like"/>
</dbReference>
<protein>
    <submittedName>
        <fullName evidence="4">CubicO group peptidase, beta-lactamase class C family</fullName>
    </submittedName>
</protein>
<feature type="domain" description="Beta-lactamase-related" evidence="3">
    <location>
        <begin position="53"/>
        <end position="378"/>
    </location>
</feature>
<dbReference type="InterPro" id="IPR001466">
    <property type="entry name" value="Beta-lactam-related"/>
</dbReference>
<dbReference type="EMBL" id="FQUO01000017">
    <property type="protein sequence ID" value="SHG08538.1"/>
    <property type="molecule type" value="Genomic_DNA"/>
</dbReference>
<evidence type="ECO:0000256" key="1">
    <source>
        <dbReference type="PROSITE-ProRule" id="PRU00339"/>
    </source>
</evidence>
<reference evidence="4 5" key="1">
    <citation type="submission" date="2016-11" db="EMBL/GenBank/DDBJ databases">
        <authorList>
            <person name="Jaros S."/>
            <person name="Januszkiewicz K."/>
            <person name="Wedrychowicz H."/>
        </authorList>
    </citation>
    <scope>NUCLEOTIDE SEQUENCE [LARGE SCALE GENOMIC DNA]</scope>
    <source>
        <strain evidence="4 5">DSM 26897</strain>
    </source>
</reference>
<dbReference type="Proteomes" id="UP000184368">
    <property type="component" value="Unassembled WGS sequence"/>
</dbReference>
<dbReference type="SUPFAM" id="SSF48452">
    <property type="entry name" value="TPR-like"/>
    <property type="match status" value="1"/>
</dbReference>
<dbReference type="PANTHER" id="PTHR46825:SF12">
    <property type="entry name" value="PENICILLIN-BINDING PROTEIN 4"/>
    <property type="match status" value="1"/>
</dbReference>
<dbReference type="InterPro" id="IPR019734">
    <property type="entry name" value="TPR_rpt"/>
</dbReference>
<proteinExistence type="predicted"/>
<keyword evidence="5" id="KW-1185">Reference proteome</keyword>
<keyword evidence="2" id="KW-0732">Signal</keyword>
<dbReference type="STRING" id="1302690.BUE76_02270"/>
<evidence type="ECO:0000313" key="4">
    <source>
        <dbReference type="EMBL" id="SHG08538.1"/>
    </source>
</evidence>
<accession>A0A1M5GXV7</accession>
<dbReference type="AlphaFoldDB" id="A0A1M5GXV7"/>
<feature type="repeat" description="TPR" evidence="1">
    <location>
        <begin position="558"/>
        <end position="591"/>
    </location>
</feature>
<evidence type="ECO:0000259" key="3">
    <source>
        <dbReference type="Pfam" id="PF00144"/>
    </source>
</evidence>
<gene>
    <name evidence="4" type="ORF">SAMN05444008_117103</name>
</gene>
<evidence type="ECO:0000313" key="5">
    <source>
        <dbReference type="Proteomes" id="UP000184368"/>
    </source>
</evidence>
<dbReference type="SUPFAM" id="SSF56601">
    <property type="entry name" value="beta-lactamase/transpeptidase-like"/>
    <property type="match status" value="1"/>
</dbReference>